<evidence type="ECO:0000313" key="2">
    <source>
        <dbReference type="Proteomes" id="UP000008850"/>
    </source>
</evidence>
<gene>
    <name evidence="1" type="ordered locus">KKY_1511</name>
</gene>
<sequence length="41" mass="4995">MAVTERRRSVIVIVVDPERCQEKWKPLFRFGSATTRKRYRQ</sequence>
<dbReference type="KEGG" id="phl:KKY_1511"/>
<reference evidence="1 2" key="1">
    <citation type="journal article" date="2012" name="J. Bacteriol.">
        <title>Complete genome sequence of Pelagibacterium halotolerans B2T.</title>
        <authorList>
            <person name="Huo Y.Y."/>
            <person name="Cheng H."/>
            <person name="Han X.F."/>
            <person name="Jiang X.W."/>
            <person name="Sun C."/>
            <person name="Zhang X.Q."/>
            <person name="Zhu X.F."/>
            <person name="Liu Y.F."/>
            <person name="Li P.F."/>
            <person name="Ni P.X."/>
            <person name="Wu M."/>
        </authorList>
    </citation>
    <scope>NUCLEOTIDE SEQUENCE [LARGE SCALE GENOMIC DNA]</scope>
    <source>
        <strain evidence="2">DSM 22347 / JCM 15775 / CGMCC 1.7692 / B2</strain>
    </source>
</reference>
<dbReference type="Proteomes" id="UP000008850">
    <property type="component" value="Chromosome"/>
</dbReference>
<evidence type="ECO:0000313" key="1">
    <source>
        <dbReference type="EMBL" id="AEQ51529.1"/>
    </source>
</evidence>
<dbReference type="HOGENOM" id="CLU_3274138_0_0_5"/>
<protein>
    <submittedName>
        <fullName evidence="1">Uncharacterized protein</fullName>
    </submittedName>
</protein>
<proteinExistence type="predicted"/>
<keyword evidence="2" id="KW-1185">Reference proteome</keyword>
<name>G4RAH9_PELHB</name>
<organism evidence="1 2">
    <name type="scientific">Pelagibacterium halotolerans (strain DSM 22347 / JCM 15775 / CGMCC 1.7692 / B2)</name>
    <dbReference type="NCBI Taxonomy" id="1082931"/>
    <lineage>
        <taxon>Bacteria</taxon>
        <taxon>Pseudomonadati</taxon>
        <taxon>Pseudomonadota</taxon>
        <taxon>Alphaproteobacteria</taxon>
        <taxon>Hyphomicrobiales</taxon>
        <taxon>Devosiaceae</taxon>
        <taxon>Pelagibacterium</taxon>
    </lineage>
</organism>
<accession>G4RAH9</accession>
<dbReference type="AlphaFoldDB" id="G4RAH9"/>
<dbReference type="EMBL" id="CP003075">
    <property type="protein sequence ID" value="AEQ51529.1"/>
    <property type="molecule type" value="Genomic_DNA"/>
</dbReference>